<comment type="caution">
    <text evidence="2">The sequence shown here is derived from an EMBL/GenBank/DDBJ whole genome shotgun (WGS) entry which is preliminary data.</text>
</comment>
<dbReference type="OrthoDB" id="273646at2759"/>
<evidence type="ECO:0000256" key="1">
    <source>
        <dbReference type="SAM" id="MobiDB-lite"/>
    </source>
</evidence>
<keyword evidence="3" id="KW-1185">Reference proteome</keyword>
<organism evidence="2 3">
    <name type="scientific">Trypanosoma theileri</name>
    <dbReference type="NCBI Taxonomy" id="67003"/>
    <lineage>
        <taxon>Eukaryota</taxon>
        <taxon>Discoba</taxon>
        <taxon>Euglenozoa</taxon>
        <taxon>Kinetoplastea</taxon>
        <taxon>Metakinetoplastina</taxon>
        <taxon>Trypanosomatida</taxon>
        <taxon>Trypanosomatidae</taxon>
        <taxon>Trypanosoma</taxon>
    </lineage>
</organism>
<dbReference type="EMBL" id="NBCO01000008">
    <property type="protein sequence ID" value="ORC90605.1"/>
    <property type="molecule type" value="Genomic_DNA"/>
</dbReference>
<dbReference type="GeneID" id="39984048"/>
<feature type="region of interest" description="Disordered" evidence="1">
    <location>
        <begin position="245"/>
        <end position="304"/>
    </location>
</feature>
<feature type="region of interest" description="Disordered" evidence="1">
    <location>
        <begin position="46"/>
        <end position="82"/>
    </location>
</feature>
<reference evidence="2 3" key="1">
    <citation type="submission" date="2017-03" db="EMBL/GenBank/DDBJ databases">
        <title>An alternative strategy for trypanosome survival in the mammalian bloodstream revealed through genome and transcriptome analysis of the ubiquitous bovine parasite Trypanosoma (Megatrypanum) theileri.</title>
        <authorList>
            <person name="Kelly S."/>
            <person name="Ivens A."/>
            <person name="Mott A."/>
            <person name="O'Neill E."/>
            <person name="Emms D."/>
            <person name="Macleod O."/>
            <person name="Voorheis P."/>
            <person name="Matthews J."/>
            <person name="Matthews K."/>
            <person name="Carrington M."/>
        </authorList>
    </citation>
    <scope>NUCLEOTIDE SEQUENCE [LARGE SCALE GENOMIC DNA]</scope>
    <source>
        <strain evidence="2">Edinburgh</strain>
    </source>
</reference>
<name>A0A1X0P133_9TRYP</name>
<sequence length="418" mass="47079">MRLYRNPIRRATPHNCYSYSYSYYYYTSSTLSHLCCYYSSSSSTTIPTRQPEEEEEEQEKQKLVDSGISSCDHPNNSSSSLSSTYIGTRLTSYMLSPVFEERHSLWQWRTVVWRDSLHAVPFLLYCAPSVPLRRPFLHNATAECIYTHTGGKRKVNKSLITTNTNTNNNTTTGEKPQQQQERNKGKRNYMEMTVPTPIGALPVIDDTITLWVDKLFYFLEEGEKRMNDITNTHLPHVYTDVFKQPDDGELELPTPPGFNPKLHDSTNMNSTTTNTNNTNNTNNSSNSSSGCDSSIHNEKNKNNNSTNLIYDSPISYSPCSIPVSHRNVIGCGLAEVIVAIDRYAAMLARRDITYAKACWAVLVDSKADVQPYLRCNAVAIEKDLIAGAEAHKAINAAMGDPVRRPLLRLADYPSLAGW</sequence>
<protein>
    <submittedName>
        <fullName evidence="2">Uncharacterized protein</fullName>
    </submittedName>
</protein>
<proteinExistence type="predicted"/>
<dbReference type="Proteomes" id="UP000192257">
    <property type="component" value="Unassembled WGS sequence"/>
</dbReference>
<feature type="compositionally biased region" description="Low complexity" evidence="1">
    <location>
        <begin position="265"/>
        <end position="289"/>
    </location>
</feature>
<accession>A0A1X0P133</accession>
<feature type="region of interest" description="Disordered" evidence="1">
    <location>
        <begin position="161"/>
        <end position="188"/>
    </location>
</feature>
<dbReference type="RefSeq" id="XP_028884671.1">
    <property type="nucleotide sequence ID" value="XM_029024268.1"/>
</dbReference>
<feature type="compositionally biased region" description="Low complexity" evidence="1">
    <location>
        <begin position="69"/>
        <end position="82"/>
    </location>
</feature>
<feature type="compositionally biased region" description="Low complexity" evidence="1">
    <location>
        <begin position="161"/>
        <end position="172"/>
    </location>
</feature>
<dbReference type="VEuPathDB" id="TriTrypDB:TM35_000084030"/>
<evidence type="ECO:0000313" key="3">
    <source>
        <dbReference type="Proteomes" id="UP000192257"/>
    </source>
</evidence>
<gene>
    <name evidence="2" type="ORF">TM35_000084030</name>
</gene>
<dbReference type="AlphaFoldDB" id="A0A1X0P133"/>
<evidence type="ECO:0000313" key="2">
    <source>
        <dbReference type="EMBL" id="ORC90605.1"/>
    </source>
</evidence>